<protein>
    <submittedName>
        <fullName evidence="1">Uncharacterized protein</fullName>
    </submittedName>
</protein>
<dbReference type="EMBL" id="CP076607">
    <property type="protein sequence ID" value="QWU15526.1"/>
    <property type="molecule type" value="Genomic_DNA"/>
</dbReference>
<gene>
    <name evidence="1" type="ORF">KP014_27365</name>
</gene>
<proteinExistence type="predicted"/>
<keyword evidence="2" id="KW-1185">Reference proteome</keyword>
<sequence>MDGIFYRIQCDGQVLHFFGKTGFEQKLLQQGIISIKIPEEVTVLSFQGLHLFHKPAAGRIWLYRKDIDEESKRKFRI</sequence>
<organism evidence="1 2">
    <name type="scientific">Paenibacillus sophorae</name>
    <dbReference type="NCBI Taxonomy" id="1333845"/>
    <lineage>
        <taxon>Bacteria</taxon>
        <taxon>Bacillati</taxon>
        <taxon>Bacillota</taxon>
        <taxon>Bacilli</taxon>
        <taxon>Bacillales</taxon>
        <taxon>Paenibacillaceae</taxon>
        <taxon>Paenibacillus</taxon>
    </lineage>
</organism>
<evidence type="ECO:0000313" key="2">
    <source>
        <dbReference type="Proteomes" id="UP000683429"/>
    </source>
</evidence>
<dbReference type="RefSeq" id="WP_036605007.1">
    <property type="nucleotide sequence ID" value="NZ_CP076607.1"/>
</dbReference>
<dbReference type="Proteomes" id="UP000683429">
    <property type="component" value="Chromosome"/>
</dbReference>
<name>A0ABX8HB93_9BACL</name>
<evidence type="ECO:0000313" key="1">
    <source>
        <dbReference type="EMBL" id="QWU15526.1"/>
    </source>
</evidence>
<reference evidence="1 2" key="1">
    <citation type="submission" date="2021-06" db="EMBL/GenBank/DDBJ databases">
        <title>Whole genome sequence of Paenibacillus sophorae DSM23020 for comparative genomics.</title>
        <authorList>
            <person name="Kim M.-J."/>
            <person name="Lee G."/>
            <person name="Shin J.-H."/>
        </authorList>
    </citation>
    <scope>NUCLEOTIDE SEQUENCE [LARGE SCALE GENOMIC DNA]</scope>
    <source>
        <strain evidence="1 2">DSM 23020</strain>
    </source>
</reference>
<accession>A0ABX8HB93</accession>